<evidence type="ECO:0000313" key="3">
    <source>
        <dbReference type="EMBL" id="PMP81847.1"/>
    </source>
</evidence>
<dbReference type="EMBL" id="PNIX01000277">
    <property type="protein sequence ID" value="PMP81847.1"/>
    <property type="molecule type" value="Genomic_DNA"/>
</dbReference>
<sequence>MKETNEFTVKIKALTPIWTGDENRKCETLRETGMIGSLRWWYEALIRGLGGYACDPTDENSRCKLDQKKFNEALKAGIPVQEALNQQICPVCQLFGCTGWARKFRLEINIMGNNKINKGRGPTSGLKPGTFFDLNLILFSTLTAEQKWLFKKNLWLIENYGAIGGRTTWKPNSKWGTSYGLIKIEDYGELANWDTLSNIYDVKKYLKYNKDALKKENTSNWFNFAFYWIIDKSYLNHKQINVIVKRNPNNPKNYDQKADEFDKWLGRELSSEKSVSKKIFSFKNPYKVFGYVKNKEELEEVKKRIQNVLNNEINFKTGEKILGELK</sequence>
<keyword evidence="1" id="KW-0051">Antiviral defense</keyword>
<reference evidence="3 4" key="1">
    <citation type="submission" date="2018-01" db="EMBL/GenBank/DDBJ databases">
        <title>Metagenomic assembled genomes from two thermal pools in the Uzon Caldera, Kamchatka, Russia.</title>
        <authorList>
            <person name="Wilkins L."/>
            <person name="Ettinger C."/>
        </authorList>
    </citation>
    <scope>NUCLEOTIDE SEQUENCE [LARGE SCALE GENOMIC DNA]</scope>
    <source>
        <strain evidence="3">ARK-10</strain>
    </source>
</reference>
<name>A0A2J6X5K6_9BACT</name>
<dbReference type="InterPro" id="IPR005537">
    <property type="entry name" value="RAMP_III_fam"/>
</dbReference>
<evidence type="ECO:0000259" key="2">
    <source>
        <dbReference type="Pfam" id="PF03787"/>
    </source>
</evidence>
<accession>A0A2J6X5K6</accession>
<dbReference type="Pfam" id="PF03787">
    <property type="entry name" value="RAMPs"/>
    <property type="match status" value="1"/>
</dbReference>
<proteinExistence type="predicted"/>
<dbReference type="NCBIfam" id="TIGR01894">
    <property type="entry name" value="cas_TM1795_cmr1"/>
    <property type="match status" value="1"/>
</dbReference>
<organism evidence="3 4">
    <name type="scientific">Caldisericum exile</name>
    <dbReference type="NCBI Taxonomy" id="693075"/>
    <lineage>
        <taxon>Bacteria</taxon>
        <taxon>Pseudomonadati</taxon>
        <taxon>Caldisericota/Cryosericota group</taxon>
        <taxon>Caldisericota</taxon>
        <taxon>Caldisericia</taxon>
        <taxon>Caldisericales</taxon>
        <taxon>Caldisericaceae</taxon>
        <taxon>Caldisericum</taxon>
    </lineage>
</organism>
<protein>
    <submittedName>
        <fullName evidence="3">Type III-B CRISPR module RAMP protein Cmr1</fullName>
    </submittedName>
</protein>
<gene>
    <name evidence="3" type="primary">cmr1</name>
    <name evidence="3" type="ORF">C0175_04700</name>
</gene>
<dbReference type="Proteomes" id="UP000236910">
    <property type="component" value="Unassembled WGS sequence"/>
</dbReference>
<comment type="caution">
    <text evidence="3">The sequence shown here is derived from an EMBL/GenBank/DDBJ whole genome shotgun (WGS) entry which is preliminary data.</text>
</comment>
<evidence type="ECO:0000256" key="1">
    <source>
        <dbReference type="ARBA" id="ARBA00023118"/>
    </source>
</evidence>
<dbReference type="GO" id="GO:0051607">
    <property type="term" value="P:defense response to virus"/>
    <property type="evidence" value="ECO:0007669"/>
    <property type="project" value="UniProtKB-KW"/>
</dbReference>
<dbReference type="InterPro" id="IPR007522">
    <property type="entry name" value="CRISPR-assoc_prot_TM1795"/>
</dbReference>
<feature type="domain" description="CRISPR type III-associated protein" evidence="2">
    <location>
        <begin position="10"/>
        <end position="169"/>
    </location>
</feature>
<evidence type="ECO:0000313" key="4">
    <source>
        <dbReference type="Proteomes" id="UP000236910"/>
    </source>
</evidence>
<dbReference type="AlphaFoldDB" id="A0A2J6X5K6"/>